<dbReference type="InterPro" id="IPR015882">
    <property type="entry name" value="HEX_bac_N"/>
</dbReference>
<feature type="domain" description="Glycoside hydrolase family 20 catalytic" evidence="6">
    <location>
        <begin position="158"/>
        <end position="322"/>
    </location>
</feature>
<evidence type="ECO:0000256" key="4">
    <source>
        <dbReference type="ARBA" id="ARBA00022801"/>
    </source>
</evidence>
<dbReference type="InterPro" id="IPR029018">
    <property type="entry name" value="Hex-like_dom2"/>
</dbReference>
<gene>
    <name evidence="8" type="ORF">JOF48_002805</name>
</gene>
<dbReference type="Pfam" id="PF02838">
    <property type="entry name" value="Glyco_hydro_20b"/>
    <property type="match status" value="1"/>
</dbReference>
<comment type="similarity">
    <text evidence="2">Belongs to the glycosyl hydrolase 20 family.</text>
</comment>
<dbReference type="InterPro" id="IPR025705">
    <property type="entry name" value="Beta_hexosaminidase_sua/sub"/>
</dbReference>
<proteinExistence type="inferred from homology"/>
<evidence type="ECO:0000259" key="6">
    <source>
        <dbReference type="Pfam" id="PF00728"/>
    </source>
</evidence>
<keyword evidence="4 8" id="KW-0378">Hydrolase</keyword>
<dbReference type="PANTHER" id="PTHR22600:SF57">
    <property type="entry name" value="BETA-N-ACETYLHEXOSAMINIDASE"/>
    <property type="match status" value="1"/>
</dbReference>
<dbReference type="Gene3D" id="3.30.379.10">
    <property type="entry name" value="Chitobiase/beta-hexosaminidase domain 2-like"/>
    <property type="match status" value="1"/>
</dbReference>
<dbReference type="SUPFAM" id="SSF55545">
    <property type="entry name" value="beta-N-acetylhexosaminidase-like domain"/>
    <property type="match status" value="1"/>
</dbReference>
<evidence type="ECO:0000259" key="7">
    <source>
        <dbReference type="Pfam" id="PF02838"/>
    </source>
</evidence>
<dbReference type="GO" id="GO:0004563">
    <property type="term" value="F:beta-N-acetylhexosaminidase activity"/>
    <property type="evidence" value="ECO:0007669"/>
    <property type="project" value="UniProtKB-EC"/>
</dbReference>
<feature type="domain" description="Beta-hexosaminidase bacterial type N-terminal" evidence="7">
    <location>
        <begin position="3"/>
        <end position="154"/>
    </location>
</feature>
<comment type="catalytic activity">
    <reaction evidence="1">
        <text>Hydrolysis of terminal non-reducing N-acetyl-D-hexosamine residues in N-acetyl-beta-D-hexosaminides.</text>
        <dbReference type="EC" id="3.2.1.52"/>
    </reaction>
</comment>
<keyword evidence="9" id="KW-1185">Reference proteome</keyword>
<evidence type="ECO:0000313" key="9">
    <source>
        <dbReference type="Proteomes" id="UP000711614"/>
    </source>
</evidence>
<keyword evidence="5 8" id="KW-0326">Glycosidase</keyword>
<dbReference type="InterPro" id="IPR017853">
    <property type="entry name" value="GH"/>
</dbReference>
<dbReference type="CDD" id="cd06568">
    <property type="entry name" value="GH20_SpHex_like"/>
    <property type="match status" value="1"/>
</dbReference>
<name>A0ABS4YZ42_9MICC</name>
<dbReference type="EMBL" id="JAGIOI010000001">
    <property type="protein sequence ID" value="MBP2414006.1"/>
    <property type="molecule type" value="Genomic_DNA"/>
</dbReference>
<dbReference type="EC" id="3.2.1.52" evidence="3"/>
<evidence type="ECO:0000256" key="1">
    <source>
        <dbReference type="ARBA" id="ARBA00001231"/>
    </source>
</evidence>
<dbReference type="SUPFAM" id="SSF51445">
    <property type="entry name" value="(Trans)glycosidases"/>
    <property type="match status" value="1"/>
</dbReference>
<organism evidence="8 9">
    <name type="scientific">Arthrobacter stackebrandtii</name>
    <dbReference type="NCBI Taxonomy" id="272161"/>
    <lineage>
        <taxon>Bacteria</taxon>
        <taxon>Bacillati</taxon>
        <taxon>Actinomycetota</taxon>
        <taxon>Actinomycetes</taxon>
        <taxon>Micrococcales</taxon>
        <taxon>Micrococcaceae</taxon>
        <taxon>Arthrobacter</taxon>
    </lineage>
</organism>
<evidence type="ECO:0000256" key="3">
    <source>
        <dbReference type="ARBA" id="ARBA00012663"/>
    </source>
</evidence>
<dbReference type="PANTHER" id="PTHR22600">
    <property type="entry name" value="BETA-HEXOSAMINIDASE"/>
    <property type="match status" value="1"/>
</dbReference>
<dbReference type="Proteomes" id="UP000711614">
    <property type="component" value="Unassembled WGS sequence"/>
</dbReference>
<dbReference type="Gene3D" id="3.20.20.80">
    <property type="entry name" value="Glycosidases"/>
    <property type="match status" value="1"/>
</dbReference>
<comment type="caution">
    <text evidence="8">The sequence shown here is derived from an EMBL/GenBank/DDBJ whole genome shotgun (WGS) entry which is preliminary data.</text>
</comment>
<protein>
    <recommendedName>
        <fullName evidence="3">beta-N-acetylhexosaminidase</fullName>
        <ecNumber evidence="3">3.2.1.52</ecNumber>
    </recommendedName>
</protein>
<evidence type="ECO:0000313" key="8">
    <source>
        <dbReference type="EMBL" id="MBP2414006.1"/>
    </source>
</evidence>
<dbReference type="RefSeq" id="WP_209681650.1">
    <property type="nucleotide sequence ID" value="NZ_JAGIOI010000001.1"/>
</dbReference>
<feature type="domain" description="Glycoside hydrolase family 20 catalytic" evidence="6">
    <location>
        <begin position="326"/>
        <end position="478"/>
    </location>
</feature>
<dbReference type="InterPro" id="IPR015883">
    <property type="entry name" value="Glyco_hydro_20_cat"/>
</dbReference>
<sequence>MVSVIPHPVSLIEHAAEAFTLTPESRLVATGGGAAAVAAQLADWLRVDTGLALPVVDGGTGTGADAVKAGAHDVVLALTGGSAETCEDLAWPETETYSLTTDASGAWLGAAHPAGLFAAAQTLRQLVPAPDAAGAASDALPAAAHHVPSVTINDSPRFAYRGAMLDVARHFFPVADVERFIDAIAMLKINHLHLHLTDDQGWRIQIDSWPLLTEIGSASETGDGPGGFYTKEDYAGLVAYAAERFVTIVPEIDIPGHTNAALASYAELNEDGVLREPYRGIEVGFTSLAINKDSSYRFIDDVVREVAAMTPGPYLHLGGDESLTLTQEQFVEFINRATAVAAATGKTLVGWHEMGQADALPTGTIGQYWGRHADHAKVGPQIRSFVEQGGSVIMSPAEHSYLDMHYPDETRLGQGWAGTISLADSYEWDPATLVEGITEAQLLGVEAPVWTETLETSSDVEFMVFPRLACVAEIAWSQVSGPRRFEEIAPRLAAFCARLDRLGINFHRSPELGAGAPDAASLATDAGV</sequence>
<dbReference type="PRINTS" id="PR00738">
    <property type="entry name" value="GLHYDRLASE20"/>
</dbReference>
<reference evidence="8 9" key="1">
    <citation type="submission" date="2021-03" db="EMBL/GenBank/DDBJ databases">
        <title>Sequencing the genomes of 1000 actinobacteria strains.</title>
        <authorList>
            <person name="Klenk H.-P."/>
        </authorList>
    </citation>
    <scope>NUCLEOTIDE SEQUENCE [LARGE SCALE GENOMIC DNA]</scope>
    <source>
        <strain evidence="8 9">DSM 16005</strain>
    </source>
</reference>
<accession>A0ABS4YZ42</accession>
<dbReference type="Pfam" id="PF00728">
    <property type="entry name" value="Glyco_hydro_20"/>
    <property type="match status" value="2"/>
</dbReference>
<evidence type="ECO:0000256" key="5">
    <source>
        <dbReference type="ARBA" id="ARBA00023295"/>
    </source>
</evidence>
<evidence type="ECO:0000256" key="2">
    <source>
        <dbReference type="ARBA" id="ARBA00006285"/>
    </source>
</evidence>